<evidence type="ECO:0000313" key="2">
    <source>
        <dbReference type="EMBL" id="OGG26075.1"/>
    </source>
</evidence>
<evidence type="ECO:0000259" key="1">
    <source>
        <dbReference type="Pfam" id="PF04101"/>
    </source>
</evidence>
<comment type="caution">
    <text evidence="2">The sequence shown here is derived from an EMBL/GenBank/DDBJ whole genome shotgun (WGS) entry which is preliminary data.</text>
</comment>
<accession>A0A1F6AN06</accession>
<reference evidence="2 3" key="1">
    <citation type="journal article" date="2016" name="Nat. Commun.">
        <title>Thousands of microbial genomes shed light on interconnected biogeochemical processes in an aquifer system.</title>
        <authorList>
            <person name="Anantharaman K."/>
            <person name="Brown C.T."/>
            <person name="Hug L.A."/>
            <person name="Sharon I."/>
            <person name="Castelle C.J."/>
            <person name="Probst A.J."/>
            <person name="Thomas B.C."/>
            <person name="Singh A."/>
            <person name="Wilkins M.J."/>
            <person name="Karaoz U."/>
            <person name="Brodie E.L."/>
            <person name="Williams K.H."/>
            <person name="Hubbard S.S."/>
            <person name="Banfield J.F."/>
        </authorList>
    </citation>
    <scope>NUCLEOTIDE SEQUENCE [LARGE SCALE GENOMIC DNA]</scope>
</reference>
<protein>
    <recommendedName>
        <fullName evidence="1">Glycosyl transferase family 28 C-terminal domain-containing protein</fullName>
    </recommendedName>
</protein>
<proteinExistence type="predicted"/>
<dbReference type="InterPro" id="IPR007235">
    <property type="entry name" value="Glyco_trans_28_C"/>
</dbReference>
<dbReference type="EMBL" id="MFJR01000014">
    <property type="protein sequence ID" value="OGG26075.1"/>
    <property type="molecule type" value="Genomic_DNA"/>
</dbReference>
<name>A0A1F6AN06_9BACT</name>
<organism evidence="2 3">
    <name type="scientific">Candidatus Gottesmanbacteria bacterium RIFCSPLOWO2_01_FULL_39_12b</name>
    <dbReference type="NCBI Taxonomy" id="1798388"/>
    <lineage>
        <taxon>Bacteria</taxon>
        <taxon>Candidatus Gottesmaniibacteriota</taxon>
    </lineage>
</organism>
<dbReference type="Gene3D" id="3.40.50.2000">
    <property type="entry name" value="Glycogen Phosphorylase B"/>
    <property type="match status" value="2"/>
</dbReference>
<dbReference type="Proteomes" id="UP000176609">
    <property type="component" value="Unassembled WGS sequence"/>
</dbReference>
<dbReference type="Pfam" id="PF04101">
    <property type="entry name" value="Glyco_tran_28_C"/>
    <property type="match status" value="1"/>
</dbReference>
<sequence length="418" mass="47333">MAKVILLPVGIGLAHVGRLVEVAKQLQKKRIEVIFGAGGDAVPILKKEKFEVKILPELERSVYEDKIKHNNPSVYTRANLERFVLSEIALFKKEKPDLVVYDFRFTAKISASILKIPSVSILNVDMTPFYDMSKTKFPVQTTLIKYLPRKLSGLLNKKYSQKFLTRVGMNIIQALFVKELVKLSPMLLKLGFRPGRSPYQLFLGDLTLIADVPQFRPVKRLPENVVMVGPLFWESNANLPSWHRKLDTGKKIIYVTAGGTGDRKVFLTLLKYLKVFSKDYNIVATTGNTLKLDEVKISFPGLFVTDFLPGKWIMEKATLVIFPGGNSTCYQALYFGVPQICTPFHIDQEDNVNQLERLGTGMMINPYTDLSSDTLISGVRKVISDRNYKINCLKFKKILNQYDGAKKAAEEIVKLFNN</sequence>
<gene>
    <name evidence="2" type="ORF">A2960_05985</name>
</gene>
<evidence type="ECO:0000313" key="3">
    <source>
        <dbReference type="Proteomes" id="UP000176609"/>
    </source>
</evidence>
<dbReference type="PANTHER" id="PTHR21015:SF22">
    <property type="entry name" value="GLYCOSYLTRANSFERASE"/>
    <property type="match status" value="1"/>
</dbReference>
<dbReference type="PANTHER" id="PTHR21015">
    <property type="entry name" value="UDP-N-ACETYLGLUCOSAMINE--N-ACETYLMURAMYL-(PENTAPEPTIDE) PYROPHOSPHORYL-UNDECAPRENOL N-ACETYLGLUCOSAMINE TRANSFERASE 1"/>
    <property type="match status" value="1"/>
</dbReference>
<dbReference type="SUPFAM" id="SSF53756">
    <property type="entry name" value="UDP-Glycosyltransferase/glycogen phosphorylase"/>
    <property type="match status" value="1"/>
</dbReference>
<feature type="domain" description="Glycosyl transferase family 28 C-terminal" evidence="1">
    <location>
        <begin position="252"/>
        <end position="389"/>
    </location>
</feature>
<dbReference type="GO" id="GO:0016758">
    <property type="term" value="F:hexosyltransferase activity"/>
    <property type="evidence" value="ECO:0007669"/>
    <property type="project" value="InterPro"/>
</dbReference>
<dbReference type="AlphaFoldDB" id="A0A1F6AN06"/>